<dbReference type="PANTHER" id="PTHR14490:SF5">
    <property type="entry name" value="PROTEIN KRI1 HOMOLOG"/>
    <property type="match status" value="1"/>
</dbReference>
<dbReference type="GO" id="GO:0005730">
    <property type="term" value="C:nucleolus"/>
    <property type="evidence" value="ECO:0007669"/>
    <property type="project" value="TreeGrafter"/>
</dbReference>
<accession>A0A9W7ZUQ4</accession>
<feature type="domain" description="Kri1-like C-terminal" evidence="3">
    <location>
        <begin position="476"/>
        <end position="560"/>
    </location>
</feature>
<evidence type="ECO:0000313" key="5">
    <source>
        <dbReference type="Proteomes" id="UP001150538"/>
    </source>
</evidence>
<dbReference type="InterPro" id="IPR018034">
    <property type="entry name" value="Kri1"/>
</dbReference>
<dbReference type="GO" id="GO:0030686">
    <property type="term" value="C:90S preribosome"/>
    <property type="evidence" value="ECO:0007669"/>
    <property type="project" value="TreeGrafter"/>
</dbReference>
<sequence length="593" mass="68993">MDNDDENITFSINKNYAHKYEQKKRNEELSNLKDKYGDVEGISDEKLMRAAAKQKRKGEKGKTVLDYISDSDVSDDESSSEEEDEIGELATPEVDLQIIKTIAAIRNKSKEIYDGNTRFFTDDDQQNNLPKSEKKAAPLTIKDYQRAVLLEDGGMVDEERELKIAKQMTHVEEQQHLKNELKRAAEDIETDEDESLFVKRPKSAEEVEKEDREYKKYILENLGDNGSKGALNTPKSTDSEQGFLMDYIMNRGWINKDAGRIATYDEIVEEDNEEVELAEQFETDYNFRYENDDKAQIKTYSRGIEDSIRRGDDRRKLARQRLGERKKLEKERKIEELKRLKNLKMQQIYDKLKKIQEITGNANVGVDTIDLDGDFDPEKYEEQMANVFDDEYYNEADNKKPTWDDDVDISDLIPENQDGEAEENESKKSKKKKKKAAEKQNDEDFIMDADYLPGGDGFDDMSEKDKAKAAEDHSKNVAEMLEDYYQLNYEDVIGDTPTRFKYHKSEPVSFGLTPEEILLADDMDINEFVSLKKLAPFRPEFKKEKDLQKIKKKKVKEFRKRLEARRQEWEALNQQAQVSLPKSSKSPKKSKNK</sequence>
<dbReference type="InterPro" id="IPR024626">
    <property type="entry name" value="Kri1-like_C"/>
</dbReference>
<name>A0A9W7ZUQ4_9FUNG</name>
<dbReference type="EMBL" id="JANBPU010000084">
    <property type="protein sequence ID" value="KAJ1916987.1"/>
    <property type="molecule type" value="Genomic_DNA"/>
</dbReference>
<evidence type="ECO:0000313" key="4">
    <source>
        <dbReference type="EMBL" id="KAJ1916987.1"/>
    </source>
</evidence>
<evidence type="ECO:0000259" key="3">
    <source>
        <dbReference type="Pfam" id="PF12936"/>
    </source>
</evidence>
<dbReference type="AlphaFoldDB" id="A0A9W7ZUQ4"/>
<dbReference type="PANTHER" id="PTHR14490">
    <property type="entry name" value="ZINC FINGER, ZZ TYPE"/>
    <property type="match status" value="1"/>
</dbReference>
<dbReference type="OrthoDB" id="10252032at2759"/>
<dbReference type="Pfam" id="PF05178">
    <property type="entry name" value="Kri1"/>
    <property type="match status" value="1"/>
</dbReference>
<feature type="region of interest" description="Disordered" evidence="2">
    <location>
        <begin position="390"/>
        <end position="470"/>
    </location>
</feature>
<feature type="compositionally biased region" description="Basic and acidic residues" evidence="2">
    <location>
        <begin position="461"/>
        <end position="470"/>
    </location>
</feature>
<protein>
    <submittedName>
        <fullName evidence="4">Ribosome biogenesis protein Kri1</fullName>
    </submittedName>
</protein>
<dbReference type="GO" id="GO:0000447">
    <property type="term" value="P:endonucleolytic cleavage in ITS1 to separate SSU-rRNA from 5.8S rRNA and LSU-rRNA from tricistronic rRNA transcript (SSU-rRNA, 5.8S rRNA, LSU-rRNA)"/>
    <property type="evidence" value="ECO:0007669"/>
    <property type="project" value="TreeGrafter"/>
</dbReference>
<dbReference type="Proteomes" id="UP001150538">
    <property type="component" value="Unassembled WGS sequence"/>
</dbReference>
<organism evidence="4 5">
    <name type="scientific">Mycoemilia scoparia</name>
    <dbReference type="NCBI Taxonomy" id="417184"/>
    <lineage>
        <taxon>Eukaryota</taxon>
        <taxon>Fungi</taxon>
        <taxon>Fungi incertae sedis</taxon>
        <taxon>Zoopagomycota</taxon>
        <taxon>Kickxellomycotina</taxon>
        <taxon>Kickxellomycetes</taxon>
        <taxon>Kickxellales</taxon>
        <taxon>Kickxellaceae</taxon>
        <taxon>Mycoemilia</taxon>
    </lineage>
</organism>
<dbReference type="Pfam" id="PF12936">
    <property type="entry name" value="Kri1_C"/>
    <property type="match status" value="1"/>
</dbReference>
<comment type="caution">
    <text evidence="4">The sequence shown here is derived from an EMBL/GenBank/DDBJ whole genome shotgun (WGS) entry which is preliminary data.</text>
</comment>
<feature type="region of interest" description="Disordered" evidence="2">
    <location>
        <begin position="573"/>
        <end position="593"/>
    </location>
</feature>
<keyword evidence="5" id="KW-1185">Reference proteome</keyword>
<gene>
    <name evidence="4" type="primary">kri1</name>
    <name evidence="4" type="ORF">H4219_003458</name>
</gene>
<evidence type="ECO:0000256" key="2">
    <source>
        <dbReference type="SAM" id="MobiDB-lite"/>
    </source>
</evidence>
<proteinExistence type="inferred from homology"/>
<evidence type="ECO:0000256" key="1">
    <source>
        <dbReference type="ARBA" id="ARBA00007473"/>
    </source>
</evidence>
<feature type="region of interest" description="Disordered" evidence="2">
    <location>
        <begin position="52"/>
        <end position="91"/>
    </location>
</feature>
<feature type="compositionally biased region" description="Acidic residues" evidence="2">
    <location>
        <begin position="72"/>
        <end position="87"/>
    </location>
</feature>
<reference evidence="4" key="1">
    <citation type="submission" date="2022-07" db="EMBL/GenBank/DDBJ databases">
        <title>Phylogenomic reconstructions and comparative analyses of Kickxellomycotina fungi.</title>
        <authorList>
            <person name="Reynolds N.K."/>
            <person name="Stajich J.E."/>
            <person name="Barry K."/>
            <person name="Grigoriev I.V."/>
            <person name="Crous P."/>
            <person name="Smith M.E."/>
        </authorList>
    </citation>
    <scope>NUCLEOTIDE SEQUENCE</scope>
    <source>
        <strain evidence="4">NBRC 100468</strain>
    </source>
</reference>
<comment type="similarity">
    <text evidence="1">Belongs to the KRI1 family.</text>
</comment>